<keyword evidence="2" id="KW-1133">Transmembrane helix</keyword>
<evidence type="ECO:0000313" key="4">
    <source>
        <dbReference type="Proteomes" id="UP000616724"/>
    </source>
</evidence>
<evidence type="ECO:0000256" key="1">
    <source>
        <dbReference type="SAM" id="MobiDB-lite"/>
    </source>
</evidence>
<comment type="caution">
    <text evidence="3">The sequence shown here is derived from an EMBL/GenBank/DDBJ whole genome shotgun (WGS) entry which is preliminary data.</text>
</comment>
<protein>
    <submittedName>
        <fullName evidence="3">Uncharacterized protein</fullName>
    </submittedName>
</protein>
<reference evidence="3 4" key="1">
    <citation type="submission" date="2021-01" db="EMBL/GenBank/DDBJ databases">
        <title>Whole genome shotgun sequence of Planobispora longispora NBRC 13918.</title>
        <authorList>
            <person name="Komaki H."/>
            <person name="Tamura T."/>
        </authorList>
    </citation>
    <scope>NUCLEOTIDE SEQUENCE [LARGE SCALE GENOMIC DNA]</scope>
    <source>
        <strain evidence="3 4">NBRC 13918</strain>
    </source>
</reference>
<sequence>MDGFVRRSATRTARWILLVALALGVAGMHTFGHLSHERGHGGMTVPAVPAPASGHSGTTTSAAHAPASGHGGAHGHSSAVIDGTRWAPALDGMPVGFDPTSVCLAVLAALVLVVGAVLSRVRRAREDPASGARPILSVVRPPPRRTAVRLARLSVLRI</sequence>
<keyword evidence="2" id="KW-0472">Membrane</keyword>
<organism evidence="3 4">
    <name type="scientific">Planobispora longispora</name>
    <dbReference type="NCBI Taxonomy" id="28887"/>
    <lineage>
        <taxon>Bacteria</taxon>
        <taxon>Bacillati</taxon>
        <taxon>Actinomycetota</taxon>
        <taxon>Actinomycetes</taxon>
        <taxon>Streptosporangiales</taxon>
        <taxon>Streptosporangiaceae</taxon>
        <taxon>Planobispora</taxon>
    </lineage>
</organism>
<proteinExistence type="predicted"/>
<dbReference type="RefSeq" id="WP_203893721.1">
    <property type="nucleotide sequence ID" value="NZ_BOOH01000047.1"/>
</dbReference>
<evidence type="ECO:0000256" key="2">
    <source>
        <dbReference type="SAM" id="Phobius"/>
    </source>
</evidence>
<dbReference type="EMBL" id="BOOH01000047">
    <property type="protein sequence ID" value="GIH79245.1"/>
    <property type="molecule type" value="Genomic_DNA"/>
</dbReference>
<feature type="transmembrane region" description="Helical" evidence="2">
    <location>
        <begin position="99"/>
        <end position="118"/>
    </location>
</feature>
<keyword evidence="2" id="KW-0812">Transmembrane</keyword>
<feature type="compositionally biased region" description="Low complexity" evidence="1">
    <location>
        <begin position="50"/>
        <end position="68"/>
    </location>
</feature>
<accession>A0A8J3RQ85</accession>
<evidence type="ECO:0000313" key="3">
    <source>
        <dbReference type="EMBL" id="GIH79245.1"/>
    </source>
</evidence>
<keyword evidence="4" id="KW-1185">Reference proteome</keyword>
<dbReference type="AlphaFoldDB" id="A0A8J3RQ85"/>
<dbReference type="Proteomes" id="UP000616724">
    <property type="component" value="Unassembled WGS sequence"/>
</dbReference>
<gene>
    <name evidence="3" type="ORF">Plo01_56740</name>
</gene>
<feature type="region of interest" description="Disordered" evidence="1">
    <location>
        <begin position="42"/>
        <end position="78"/>
    </location>
</feature>
<feature type="transmembrane region" description="Helical" evidence="2">
    <location>
        <begin position="12"/>
        <end position="31"/>
    </location>
</feature>
<name>A0A8J3RQ85_9ACTN</name>